<name>L0D993_SINAD</name>
<dbReference type="EMBL" id="CP003364">
    <property type="protein sequence ID" value="AGA25383.1"/>
    <property type="molecule type" value="Genomic_DNA"/>
</dbReference>
<protein>
    <submittedName>
        <fullName evidence="7">Threonine dehydratase</fullName>
    </submittedName>
</protein>
<dbReference type="GO" id="GO:0030378">
    <property type="term" value="F:serine racemase activity"/>
    <property type="evidence" value="ECO:0007669"/>
    <property type="project" value="TreeGrafter"/>
</dbReference>
<evidence type="ECO:0000313" key="7">
    <source>
        <dbReference type="EMBL" id="AGA25383.1"/>
    </source>
</evidence>
<dbReference type="PANTHER" id="PTHR43050">
    <property type="entry name" value="SERINE / THREONINE RACEMASE FAMILY MEMBER"/>
    <property type="match status" value="1"/>
</dbReference>
<dbReference type="HOGENOM" id="CLU_021152_4_2_0"/>
<dbReference type="KEGG" id="saci:Sinac_0980"/>
<keyword evidence="3" id="KW-0663">Pyridoxal phosphate</keyword>
<dbReference type="GO" id="GO:0000287">
    <property type="term" value="F:magnesium ion binding"/>
    <property type="evidence" value="ECO:0007669"/>
    <property type="project" value="TreeGrafter"/>
</dbReference>
<dbReference type="Proteomes" id="UP000010798">
    <property type="component" value="Chromosome"/>
</dbReference>
<evidence type="ECO:0000313" key="8">
    <source>
        <dbReference type="Proteomes" id="UP000010798"/>
    </source>
</evidence>
<dbReference type="GO" id="GO:0003941">
    <property type="term" value="F:L-serine ammonia-lyase activity"/>
    <property type="evidence" value="ECO:0007669"/>
    <property type="project" value="TreeGrafter"/>
</dbReference>
<comment type="similarity">
    <text evidence="2">Belongs to the serine/threonine dehydratase family.</text>
</comment>
<dbReference type="InterPro" id="IPR036052">
    <property type="entry name" value="TrpB-like_PALP_sf"/>
</dbReference>
<dbReference type="GO" id="GO:0030170">
    <property type="term" value="F:pyridoxal phosphate binding"/>
    <property type="evidence" value="ECO:0007669"/>
    <property type="project" value="TreeGrafter"/>
</dbReference>
<dbReference type="PANTHER" id="PTHR43050:SF1">
    <property type="entry name" value="SERINE RACEMASE"/>
    <property type="match status" value="1"/>
</dbReference>
<keyword evidence="4" id="KW-0456">Lyase</keyword>
<feature type="region of interest" description="Disordered" evidence="5">
    <location>
        <begin position="210"/>
        <end position="233"/>
    </location>
</feature>
<feature type="compositionally biased region" description="Basic and acidic residues" evidence="5">
    <location>
        <begin position="211"/>
        <end position="220"/>
    </location>
</feature>
<dbReference type="FunFam" id="3.40.50.1100:FF:000007">
    <property type="entry name" value="L-threonine dehydratase catabolic TdcB"/>
    <property type="match status" value="1"/>
</dbReference>
<evidence type="ECO:0000256" key="2">
    <source>
        <dbReference type="ARBA" id="ARBA00010869"/>
    </source>
</evidence>
<organism evidence="7 8">
    <name type="scientific">Singulisphaera acidiphila (strain ATCC BAA-1392 / DSM 18658 / VKM B-2454 / MOB10)</name>
    <dbReference type="NCBI Taxonomy" id="886293"/>
    <lineage>
        <taxon>Bacteria</taxon>
        <taxon>Pseudomonadati</taxon>
        <taxon>Planctomycetota</taxon>
        <taxon>Planctomycetia</taxon>
        <taxon>Isosphaerales</taxon>
        <taxon>Isosphaeraceae</taxon>
        <taxon>Singulisphaera</taxon>
    </lineage>
</organism>
<dbReference type="GO" id="GO:0070179">
    <property type="term" value="P:D-serine biosynthetic process"/>
    <property type="evidence" value="ECO:0007669"/>
    <property type="project" value="TreeGrafter"/>
</dbReference>
<dbReference type="CDD" id="cd01562">
    <property type="entry name" value="Thr-dehyd"/>
    <property type="match status" value="1"/>
</dbReference>
<dbReference type="RefSeq" id="WP_015244560.1">
    <property type="nucleotide sequence ID" value="NC_019892.1"/>
</dbReference>
<dbReference type="GO" id="GO:0008721">
    <property type="term" value="F:D-serine ammonia-lyase activity"/>
    <property type="evidence" value="ECO:0007669"/>
    <property type="project" value="TreeGrafter"/>
</dbReference>
<dbReference type="STRING" id="886293.Sinac_0980"/>
<dbReference type="eggNOG" id="COG1171">
    <property type="taxonomic scope" value="Bacteria"/>
</dbReference>
<dbReference type="InterPro" id="IPR001926">
    <property type="entry name" value="TrpB-like_PALP"/>
</dbReference>
<proteinExistence type="inferred from homology"/>
<evidence type="ECO:0000256" key="3">
    <source>
        <dbReference type="ARBA" id="ARBA00022898"/>
    </source>
</evidence>
<keyword evidence="8" id="KW-1185">Reference proteome</keyword>
<evidence type="ECO:0000256" key="1">
    <source>
        <dbReference type="ARBA" id="ARBA00001933"/>
    </source>
</evidence>
<dbReference type="AlphaFoldDB" id="L0D993"/>
<evidence type="ECO:0000259" key="6">
    <source>
        <dbReference type="Pfam" id="PF00291"/>
    </source>
</evidence>
<dbReference type="FunFam" id="3.40.50.1100:FF:000005">
    <property type="entry name" value="Threonine dehydratase catabolic"/>
    <property type="match status" value="1"/>
</dbReference>
<dbReference type="Gene3D" id="3.40.50.1100">
    <property type="match status" value="2"/>
</dbReference>
<accession>L0D993</accession>
<gene>
    <name evidence="7" type="ordered locus">Sinac_0980</name>
</gene>
<evidence type="ECO:0000256" key="4">
    <source>
        <dbReference type="ARBA" id="ARBA00023239"/>
    </source>
</evidence>
<reference evidence="7 8" key="1">
    <citation type="submission" date="2012-02" db="EMBL/GenBank/DDBJ databases">
        <title>Complete sequence of chromosome of Singulisphaera acidiphila DSM 18658.</title>
        <authorList>
            <consortium name="US DOE Joint Genome Institute (JGI-PGF)"/>
            <person name="Lucas S."/>
            <person name="Copeland A."/>
            <person name="Lapidus A."/>
            <person name="Glavina del Rio T."/>
            <person name="Dalin E."/>
            <person name="Tice H."/>
            <person name="Bruce D."/>
            <person name="Goodwin L."/>
            <person name="Pitluck S."/>
            <person name="Peters L."/>
            <person name="Ovchinnikova G."/>
            <person name="Chertkov O."/>
            <person name="Kyrpides N."/>
            <person name="Mavromatis K."/>
            <person name="Ivanova N."/>
            <person name="Brettin T."/>
            <person name="Detter J.C."/>
            <person name="Han C."/>
            <person name="Larimer F."/>
            <person name="Land M."/>
            <person name="Hauser L."/>
            <person name="Markowitz V."/>
            <person name="Cheng J.-F."/>
            <person name="Hugenholtz P."/>
            <person name="Woyke T."/>
            <person name="Wu D."/>
            <person name="Tindall B."/>
            <person name="Pomrenke H."/>
            <person name="Brambilla E."/>
            <person name="Klenk H.-P."/>
            <person name="Eisen J.A."/>
        </authorList>
    </citation>
    <scope>NUCLEOTIDE SEQUENCE [LARGE SCALE GENOMIC DNA]</scope>
    <source>
        <strain evidence="8">ATCC BAA-1392 / DSM 18658 / VKM B-2454 / MOB10</strain>
    </source>
</reference>
<feature type="domain" description="Tryptophan synthase beta chain-like PALP" evidence="6">
    <location>
        <begin position="29"/>
        <end position="310"/>
    </location>
</feature>
<dbReference type="Pfam" id="PF00291">
    <property type="entry name" value="PALP"/>
    <property type="match status" value="1"/>
</dbReference>
<dbReference type="GO" id="GO:0018114">
    <property type="term" value="F:threonine racemase activity"/>
    <property type="evidence" value="ECO:0007669"/>
    <property type="project" value="TreeGrafter"/>
</dbReference>
<sequence>MNDLSQPTASIDVDDIRQAAERLKPWAHITPIMSSRTLNERCGGSVVLKCENFQRIGAFKFRGAMNALLQLEDAKRGIGVVTHSSGNHAQALALAGQLLDIPVCVVMPHTAPAIKHAATKGYGARIVSCEPTLAAREAAVANEIERHGYTLIHPFDNWQVIAGQGTVAWEFLDQAGPLDMILCPVGGGGLLAGTALAVKGRSPSTKVIGAEPKRADDAKRSLASGSIESSGDPRTIADGLRTSLGVRTFSVIRHNVDAIVTATESEILDTMRFLWERFKMIVEPSSAVAVAPVLTGTLPVRDLKVGIIISGGNVDLEPLFQALATKWLTDGE</sequence>
<evidence type="ECO:0000256" key="5">
    <source>
        <dbReference type="SAM" id="MobiDB-lite"/>
    </source>
</evidence>
<dbReference type="SUPFAM" id="SSF53686">
    <property type="entry name" value="Tryptophan synthase beta subunit-like PLP-dependent enzymes"/>
    <property type="match status" value="1"/>
</dbReference>
<dbReference type="GO" id="GO:0005524">
    <property type="term" value="F:ATP binding"/>
    <property type="evidence" value="ECO:0007669"/>
    <property type="project" value="TreeGrafter"/>
</dbReference>
<dbReference type="OrthoDB" id="9811476at2"/>
<comment type="cofactor">
    <cofactor evidence="1">
        <name>pyridoxal 5'-phosphate</name>
        <dbReference type="ChEBI" id="CHEBI:597326"/>
    </cofactor>
</comment>